<dbReference type="AlphaFoldDB" id="A0A1W0CCP1"/>
<reference evidence="2 3" key="1">
    <citation type="submission" date="2017-02" db="EMBL/GenBank/DDBJ databases">
        <title>Chromobacterium haemolyticum H5244.</title>
        <authorList>
            <person name="Gulvik C.A."/>
        </authorList>
    </citation>
    <scope>NUCLEOTIDE SEQUENCE [LARGE SCALE GENOMIC DNA]</scope>
    <source>
        <strain evidence="2 3">H5244</strain>
    </source>
</reference>
<name>A0A1W0CCP1_9NEIS</name>
<gene>
    <name evidence="2" type="ORF">B0T45_21700</name>
</gene>
<dbReference type="Proteomes" id="UP000192721">
    <property type="component" value="Unassembled WGS sequence"/>
</dbReference>
<dbReference type="EMBL" id="MUKV01000046">
    <property type="protein sequence ID" value="OQS32471.1"/>
    <property type="molecule type" value="Genomic_DNA"/>
</dbReference>
<evidence type="ECO:0000313" key="2">
    <source>
        <dbReference type="EMBL" id="OQS32471.1"/>
    </source>
</evidence>
<feature type="compositionally biased region" description="Polar residues" evidence="1">
    <location>
        <begin position="50"/>
        <end position="62"/>
    </location>
</feature>
<accession>A0A1W0CCP1</accession>
<sequence length="70" mass="7487">MQLSTPIPPCLAKHGIRMVRDNLQPGQEIGGLAGEIARLFGAELLEAMQCESNPETETSLASPSPRLRAS</sequence>
<feature type="region of interest" description="Disordered" evidence="1">
    <location>
        <begin position="50"/>
        <end position="70"/>
    </location>
</feature>
<organism evidence="2 3">
    <name type="scientific">Chromobacterium haemolyticum</name>
    <dbReference type="NCBI Taxonomy" id="394935"/>
    <lineage>
        <taxon>Bacteria</taxon>
        <taxon>Pseudomonadati</taxon>
        <taxon>Pseudomonadota</taxon>
        <taxon>Betaproteobacteria</taxon>
        <taxon>Neisseriales</taxon>
        <taxon>Chromobacteriaceae</taxon>
        <taxon>Chromobacterium</taxon>
    </lineage>
</organism>
<evidence type="ECO:0000313" key="3">
    <source>
        <dbReference type="Proteomes" id="UP000192721"/>
    </source>
</evidence>
<comment type="caution">
    <text evidence="2">The sequence shown here is derived from an EMBL/GenBank/DDBJ whole genome shotgun (WGS) entry which is preliminary data.</text>
</comment>
<evidence type="ECO:0000256" key="1">
    <source>
        <dbReference type="SAM" id="MobiDB-lite"/>
    </source>
</evidence>
<proteinExistence type="predicted"/>
<dbReference type="RefSeq" id="WP_081556938.1">
    <property type="nucleotide sequence ID" value="NZ_MUKV01000046.1"/>
</dbReference>
<protein>
    <submittedName>
        <fullName evidence="2">Uncharacterized protein</fullName>
    </submittedName>
</protein>